<sequence length="178" mass="20305">MGDFFFEWTEWLRNTFLLDWAFWMQETGISRVMVENFWGVPLAQVMHILSIALGFGATLMLTLRINDLAGGTRTVPQVSARYLPWIWWALVFIAVSGVLMLFAEPVRNMINAIFWFKMISLALLLAVTIIFQRGVRAQAHAGGPQWRANALVRTTSWVVVVLWCLVMVGGRWIAYAPV</sequence>
<evidence type="ECO:0000259" key="2">
    <source>
        <dbReference type="Pfam" id="PF20349"/>
    </source>
</evidence>
<keyword evidence="1" id="KW-1133">Transmembrane helix</keyword>
<keyword evidence="4" id="KW-1185">Reference proteome</keyword>
<dbReference type="AlphaFoldDB" id="A0A845A2M3"/>
<evidence type="ECO:0000313" key="3">
    <source>
        <dbReference type="EMBL" id="MXO93682.1"/>
    </source>
</evidence>
<feature type="transmembrane region" description="Helical" evidence="1">
    <location>
        <begin position="109"/>
        <end position="131"/>
    </location>
</feature>
<dbReference type="Proteomes" id="UP000460626">
    <property type="component" value="Unassembled WGS sequence"/>
</dbReference>
<feature type="transmembrane region" description="Helical" evidence="1">
    <location>
        <begin position="151"/>
        <end position="174"/>
    </location>
</feature>
<reference evidence="3 4" key="1">
    <citation type="submission" date="2019-12" db="EMBL/GenBank/DDBJ databases">
        <title>Genomic-based taxomic classification of the family Erythrobacteraceae.</title>
        <authorList>
            <person name="Xu L."/>
        </authorList>
    </citation>
    <scope>NUCLEOTIDE SEQUENCE [LARGE SCALE GENOMIC DNA]</scope>
    <source>
        <strain evidence="3 4">RC4-10-4</strain>
    </source>
</reference>
<keyword evidence="1" id="KW-0812">Transmembrane</keyword>
<protein>
    <recommendedName>
        <fullName evidence="2">DUF6644 domain-containing protein</fullName>
    </recommendedName>
</protein>
<dbReference type="Pfam" id="PF20349">
    <property type="entry name" value="DUF6644"/>
    <property type="match status" value="1"/>
</dbReference>
<evidence type="ECO:0000256" key="1">
    <source>
        <dbReference type="SAM" id="Phobius"/>
    </source>
</evidence>
<accession>A0A845A2M3</accession>
<feature type="transmembrane region" description="Helical" evidence="1">
    <location>
        <begin position="82"/>
        <end position="103"/>
    </location>
</feature>
<dbReference type="EMBL" id="WTYH01000001">
    <property type="protein sequence ID" value="MXO93682.1"/>
    <property type="molecule type" value="Genomic_DNA"/>
</dbReference>
<dbReference type="RefSeq" id="WP_131452930.1">
    <property type="nucleotide sequence ID" value="NZ_BMJK01000001.1"/>
</dbReference>
<dbReference type="OrthoDB" id="118399at2"/>
<comment type="caution">
    <text evidence="3">The sequence shown here is derived from an EMBL/GenBank/DDBJ whole genome shotgun (WGS) entry which is preliminary data.</text>
</comment>
<feature type="transmembrane region" description="Helical" evidence="1">
    <location>
        <begin position="42"/>
        <end position="61"/>
    </location>
</feature>
<keyword evidence="1" id="KW-0472">Membrane</keyword>
<gene>
    <name evidence="3" type="ORF">GRI62_08690</name>
</gene>
<evidence type="ECO:0000313" key="4">
    <source>
        <dbReference type="Proteomes" id="UP000460626"/>
    </source>
</evidence>
<organism evidence="3 4">
    <name type="scientific">Aurantiacibacter arachoides</name>
    <dbReference type="NCBI Taxonomy" id="1850444"/>
    <lineage>
        <taxon>Bacteria</taxon>
        <taxon>Pseudomonadati</taxon>
        <taxon>Pseudomonadota</taxon>
        <taxon>Alphaproteobacteria</taxon>
        <taxon>Sphingomonadales</taxon>
        <taxon>Erythrobacteraceae</taxon>
        <taxon>Aurantiacibacter</taxon>
    </lineage>
</organism>
<name>A0A845A2M3_9SPHN</name>
<dbReference type="InterPro" id="IPR046586">
    <property type="entry name" value="DUF6644"/>
</dbReference>
<feature type="domain" description="DUF6644" evidence="2">
    <location>
        <begin position="42"/>
        <end position="175"/>
    </location>
</feature>
<proteinExistence type="predicted"/>